<dbReference type="EMBL" id="LN649229">
    <property type="protein sequence ID" value="CEI66050.1"/>
    <property type="molecule type" value="Genomic_DNA"/>
</dbReference>
<accession>A0A2L2TWG8</accession>
<dbReference type="Pfam" id="PF01266">
    <property type="entry name" value="DAO"/>
    <property type="match status" value="1"/>
</dbReference>
<dbReference type="Gene3D" id="3.50.50.60">
    <property type="entry name" value="FAD/NAD(P)-binding domain"/>
    <property type="match status" value="1"/>
</dbReference>
<reference evidence="3" key="1">
    <citation type="submission" date="2014-10" db="EMBL/GenBank/DDBJ databases">
        <authorList>
            <person name="King R."/>
        </authorList>
    </citation>
    <scope>NUCLEOTIDE SEQUENCE [LARGE SCALE GENOMIC DNA]</scope>
    <source>
        <strain evidence="3">A3/5</strain>
    </source>
</reference>
<keyword evidence="3" id="KW-1185">Reference proteome</keyword>
<proteinExistence type="predicted"/>
<dbReference type="Proteomes" id="UP000245910">
    <property type="component" value="Chromosome I"/>
</dbReference>
<dbReference type="SUPFAM" id="SSF51905">
    <property type="entry name" value="FAD/NAD(P)-binding domain"/>
    <property type="match status" value="1"/>
</dbReference>
<evidence type="ECO:0000259" key="1">
    <source>
        <dbReference type="Pfam" id="PF01266"/>
    </source>
</evidence>
<protein>
    <recommendedName>
        <fullName evidence="1">FAD dependent oxidoreductase domain-containing protein</fullName>
    </recommendedName>
</protein>
<dbReference type="KEGG" id="fvn:FVRRES_02562"/>
<dbReference type="PANTHER" id="PTHR13847:SF284">
    <property type="entry name" value="FAD DEPENDENT OXIDOREDUCTASE DOMAIN-CONTAINING PROTEIN"/>
    <property type="match status" value="1"/>
</dbReference>
<organism evidence="2 3">
    <name type="scientific">Fusarium venenatum</name>
    <dbReference type="NCBI Taxonomy" id="56646"/>
    <lineage>
        <taxon>Eukaryota</taxon>
        <taxon>Fungi</taxon>
        <taxon>Dikarya</taxon>
        <taxon>Ascomycota</taxon>
        <taxon>Pezizomycotina</taxon>
        <taxon>Sordariomycetes</taxon>
        <taxon>Hypocreomycetidae</taxon>
        <taxon>Hypocreales</taxon>
        <taxon>Nectriaceae</taxon>
        <taxon>Fusarium</taxon>
    </lineage>
</organism>
<dbReference type="OrthoDB" id="429143at2759"/>
<dbReference type="AlphaFoldDB" id="A0A2L2TWG8"/>
<dbReference type="InterPro" id="IPR006076">
    <property type="entry name" value="FAD-dep_OxRdtase"/>
</dbReference>
<dbReference type="RefSeq" id="XP_025589767.1">
    <property type="nucleotide sequence ID" value="XM_025730664.2"/>
</dbReference>
<dbReference type="STRING" id="56646.A0A2L2TWG8"/>
<sequence length="446" mass="49371">MPKTGFPVEDPVTSYWQLPPHRIANHRTTPDLPSNADYVIIGSGITGAVVAHKLRERDETASILMIEARTAASAASGRNGGHCRAGWWHRFPRHVEKYGEEEAIKIDKLEQANVQAMADFVCLNDIQCDFTLVETAEVFKTKEKFDVAVTAIKFRQAFHQRRPESKIAITQMVLQGKEAQKAFRIPDIVGATTYPAYTQNPYLLVCNMLELSLGKGLNLQTNTIVTRIAKQDDEWEVITQRGSVHAKNVILATNAYTNVLYPDLTATGFLVPSRRQVSAIRPGDKAHKLPALRKSCALSDYNGGDYFLVREEGTRGGGDMLYGGGEHIDKGTGCTDDSKINYEIAEYLHHAAGDYIGRGDWGKGDKVVHDWVGITCYTPDSFPLVGEAPGKPGLWVSVGMNGHGMAFAYKCAEALVCMMDSEPEWLPKSFRLARAFEKPNETFQTT</sequence>
<evidence type="ECO:0000313" key="2">
    <source>
        <dbReference type="EMBL" id="CEI66050.1"/>
    </source>
</evidence>
<evidence type="ECO:0000313" key="3">
    <source>
        <dbReference type="Proteomes" id="UP000245910"/>
    </source>
</evidence>
<feature type="domain" description="FAD dependent oxidoreductase" evidence="1">
    <location>
        <begin position="37"/>
        <end position="416"/>
    </location>
</feature>
<dbReference type="PANTHER" id="PTHR13847">
    <property type="entry name" value="SARCOSINE DEHYDROGENASE-RELATED"/>
    <property type="match status" value="1"/>
</dbReference>
<dbReference type="GO" id="GO:0005737">
    <property type="term" value="C:cytoplasm"/>
    <property type="evidence" value="ECO:0007669"/>
    <property type="project" value="TreeGrafter"/>
</dbReference>
<name>A0A2L2TWG8_9HYPO</name>
<dbReference type="Gene3D" id="3.30.9.10">
    <property type="entry name" value="D-Amino Acid Oxidase, subunit A, domain 2"/>
    <property type="match status" value="1"/>
</dbReference>
<dbReference type="GeneID" id="37254203"/>
<dbReference type="InterPro" id="IPR036188">
    <property type="entry name" value="FAD/NAD-bd_sf"/>
</dbReference>